<accession>A0A9P1G0M6</accession>
<reference evidence="8" key="1">
    <citation type="submission" date="2022-10" db="EMBL/GenBank/DDBJ databases">
        <authorList>
            <person name="Chen Y."/>
            <person name="Dougan E. K."/>
            <person name="Chan C."/>
            <person name="Rhodes N."/>
            <person name="Thang M."/>
        </authorList>
    </citation>
    <scope>NUCLEOTIDE SEQUENCE</scope>
</reference>
<keyword evidence="3 6" id="KW-0378">Hydrolase</keyword>
<dbReference type="Gene3D" id="3.20.20.80">
    <property type="entry name" value="Glycosidases"/>
    <property type="match status" value="1"/>
</dbReference>
<gene>
    <name evidence="8" type="ORF">C1SCF055_LOCUS19917</name>
</gene>
<proteinExistence type="inferred from homology"/>
<sequence>MQTKLEFTEIFKAHARNRGWGILSGVLQNQLFQQFLKLSACCGILPMRIYWLLLFEAWQSLARPEHVVVLPQGAIGLSTRGKALRVRVTSSLQPTEVEDEPREVLPAEADATFRIFKGEEEGIEVDGVGAVSVLRPGGHIPRLRLRDSQGHLLTESSLSCGQLLNRRAQGGRVLLQKPLDAGACCEACQANASCTDWSISKGSCVLLQDAEGWTPEEGAIAGRSQGLLLFNSSGRLYGRGAGPQDALQLLAEGSPVSLANRASYVPYFYSRDGYAALGHSNVTHFNRMAARYFSTGQQLAWAFEGAFQLYLMPAASLSRGTKAYYALTGRPALPPRHILGFMACRWGWKDQRHLEETLEQFRTGGFPLDSVILDFEWFANTSDYGFRDSGESWYEDFGWNPQLFSAPTQQLKKYLEEQQVHVAGIRKPRLGNRKLLNLAKEKGWLSLKASGRGGPENYADGRWLRFSDPQLRRWYAQQMRHYLDSGISYWWNDEGENFYYTYHDWNLAELELHQSHQGRATSRFFSLNRAFTPGMARLGAAVWTGDVSASWEDLRRTPGMMLNWALAGAPYVACDIGGFIGNASSQLLARWYQARNGPQRNKKLGRW</sequence>
<evidence type="ECO:0000256" key="1">
    <source>
        <dbReference type="ARBA" id="ARBA00007806"/>
    </source>
</evidence>
<dbReference type="Proteomes" id="UP001152797">
    <property type="component" value="Unassembled WGS sequence"/>
</dbReference>
<keyword evidence="4" id="KW-0325">Glycoprotein</keyword>
<dbReference type="Pfam" id="PF01055">
    <property type="entry name" value="Glyco_hydro_31_2nd"/>
    <property type="match status" value="1"/>
</dbReference>
<dbReference type="GO" id="GO:0005975">
    <property type="term" value="P:carbohydrate metabolic process"/>
    <property type="evidence" value="ECO:0007669"/>
    <property type="project" value="InterPro"/>
</dbReference>
<evidence type="ECO:0000259" key="7">
    <source>
        <dbReference type="Pfam" id="PF01055"/>
    </source>
</evidence>
<reference evidence="9 10" key="2">
    <citation type="submission" date="2024-05" db="EMBL/GenBank/DDBJ databases">
        <authorList>
            <person name="Chen Y."/>
            <person name="Shah S."/>
            <person name="Dougan E. K."/>
            <person name="Thang M."/>
            <person name="Chan C."/>
        </authorList>
    </citation>
    <scope>NUCLEOTIDE SEQUENCE [LARGE SCALE GENOMIC DNA]</scope>
</reference>
<dbReference type="SUPFAM" id="SSF51445">
    <property type="entry name" value="(Trans)glycosidases"/>
    <property type="match status" value="1"/>
</dbReference>
<dbReference type="PANTHER" id="PTHR22762">
    <property type="entry name" value="ALPHA-GLUCOSIDASE"/>
    <property type="match status" value="1"/>
</dbReference>
<comment type="caution">
    <text evidence="8">The sequence shown here is derived from an EMBL/GenBank/DDBJ whole genome shotgun (WGS) entry which is preliminary data.</text>
</comment>
<keyword evidence="10" id="KW-1185">Reference proteome</keyword>
<comment type="similarity">
    <text evidence="1 6">Belongs to the glycosyl hydrolase 31 family.</text>
</comment>
<dbReference type="Gene3D" id="3.50.4.10">
    <property type="entry name" value="Hepatocyte Growth Factor"/>
    <property type="match status" value="1"/>
</dbReference>
<dbReference type="EMBL" id="CAMXCT020001794">
    <property type="protein sequence ID" value="CAL1146517.1"/>
    <property type="molecule type" value="Genomic_DNA"/>
</dbReference>
<keyword evidence="5 6" id="KW-0326">Glycosidase</keyword>
<evidence type="ECO:0000313" key="10">
    <source>
        <dbReference type="Proteomes" id="UP001152797"/>
    </source>
</evidence>
<evidence type="ECO:0000256" key="4">
    <source>
        <dbReference type="ARBA" id="ARBA00023180"/>
    </source>
</evidence>
<feature type="domain" description="Glycoside hydrolase family 31 TIM barrel" evidence="7">
    <location>
        <begin position="331"/>
        <end position="594"/>
    </location>
</feature>
<dbReference type="PANTHER" id="PTHR22762:SF54">
    <property type="entry name" value="BCDNA.GH04962"/>
    <property type="match status" value="1"/>
</dbReference>
<evidence type="ECO:0000313" key="8">
    <source>
        <dbReference type="EMBL" id="CAI3993142.1"/>
    </source>
</evidence>
<evidence type="ECO:0000313" key="9">
    <source>
        <dbReference type="EMBL" id="CAL4780454.1"/>
    </source>
</evidence>
<evidence type="ECO:0000256" key="6">
    <source>
        <dbReference type="RuleBase" id="RU361185"/>
    </source>
</evidence>
<protein>
    <submittedName>
        <fullName evidence="9">Neutral alpha-glucosidase C</fullName>
    </submittedName>
</protein>
<dbReference type="InterPro" id="IPR017853">
    <property type="entry name" value="GH"/>
</dbReference>
<dbReference type="EMBL" id="CAMXCT010001794">
    <property type="protein sequence ID" value="CAI3993142.1"/>
    <property type="molecule type" value="Genomic_DNA"/>
</dbReference>
<organism evidence="8">
    <name type="scientific">Cladocopium goreaui</name>
    <dbReference type="NCBI Taxonomy" id="2562237"/>
    <lineage>
        <taxon>Eukaryota</taxon>
        <taxon>Sar</taxon>
        <taxon>Alveolata</taxon>
        <taxon>Dinophyceae</taxon>
        <taxon>Suessiales</taxon>
        <taxon>Symbiodiniaceae</taxon>
        <taxon>Cladocopium</taxon>
    </lineage>
</organism>
<dbReference type="GO" id="GO:0006491">
    <property type="term" value="P:N-glycan processing"/>
    <property type="evidence" value="ECO:0007669"/>
    <property type="project" value="TreeGrafter"/>
</dbReference>
<name>A0A9P1G0M6_9DINO</name>
<dbReference type="InterPro" id="IPR000322">
    <property type="entry name" value="Glyco_hydro_31_TIM"/>
</dbReference>
<dbReference type="AlphaFoldDB" id="A0A9P1G0M6"/>
<dbReference type="OrthoDB" id="437168at2759"/>
<keyword evidence="2" id="KW-0732">Signal</keyword>
<dbReference type="GO" id="GO:0090599">
    <property type="term" value="F:alpha-glucosidase activity"/>
    <property type="evidence" value="ECO:0007669"/>
    <property type="project" value="TreeGrafter"/>
</dbReference>
<evidence type="ECO:0000256" key="2">
    <source>
        <dbReference type="ARBA" id="ARBA00022729"/>
    </source>
</evidence>
<evidence type="ECO:0000256" key="3">
    <source>
        <dbReference type="ARBA" id="ARBA00022801"/>
    </source>
</evidence>
<dbReference type="EMBL" id="CAMXCT030001794">
    <property type="protein sequence ID" value="CAL4780454.1"/>
    <property type="molecule type" value="Genomic_DNA"/>
</dbReference>
<evidence type="ECO:0000256" key="5">
    <source>
        <dbReference type="ARBA" id="ARBA00023295"/>
    </source>
</evidence>